<evidence type="ECO:0000256" key="2">
    <source>
        <dbReference type="SAM" id="MobiDB-lite"/>
    </source>
</evidence>
<feature type="compositionally biased region" description="Polar residues" evidence="2">
    <location>
        <begin position="1"/>
        <end position="21"/>
    </location>
</feature>
<feature type="coiled-coil region" evidence="1">
    <location>
        <begin position="677"/>
        <end position="725"/>
    </location>
</feature>
<evidence type="ECO:0000313" key="4">
    <source>
        <dbReference type="Proteomes" id="UP000009168"/>
    </source>
</evidence>
<name>I7ME27_TETTS</name>
<dbReference type="EMBL" id="GG662717">
    <property type="protein sequence ID" value="EAR94131.2"/>
    <property type="molecule type" value="Genomic_DNA"/>
</dbReference>
<sequence length="2703" mass="318489">MTPITRSSQKARLERSSSNIRSPPQLGQSSSAASLLNYRMSQQALGKSLGSQSRLRFDKENEMQRKQRDMSADTLQKRLDTFFASTRNFIYSSTKMKNSMVEVIKEVDQQIDFNIKLFETDKQSLERCLNTLQSQLFNIKDSTDINFRSTANPFSNSKTAFFSRQQESLAQTQNLTDNIYLNQLRRENKNLKYEMQNLKEEIDKLNIEKIQKYKSQDQFLASELESLQKQVIKIEKKATERKVCIKKLYSLLENKEKELEEFRNYQQKYPLGAVVNMISQIKKHDSSKKMQNYVEMAIKEVKLNNLLHKEGDTYSKQKRVEIEEMIHFLKVEQKEVIKYFASLVQGQQVNKLERQLSPSSQINQNFIGKDNISPKNQQQDLGNGGVASSLQFIRSNGFSQQNQPSRNGSQLASPNNFKSQLSISNQNFMKSERLSPQQQQILPVSPTNKLLNASLGQGFNKDDFEYVLKEQVEYVRKKYLTHFVEMLAQLGIHTDNLNLSNQSDEAPIILKLREEFQKIATKHTGYSQLVQELRQRIETKEKELIEKCSEIDNLKVKVIKVQEEAESNPKIDKLEEQVQQFKQEIRAKNEEKKQAYSKIQQLEEINLENERRERLYLEDLDRLRDDLFMVLDNLKNILEYFGIIDANEERNVDRMLDTLRQYLEKQADKVFLHKNVFEDMEKKIIDNQEEVEILKQQNGEFAKQIDDLEEINRTLKDQLEIISLKNEEGDKLEQGIRDKIIQLQNENHILKKNQIAPELFEKMQQENREAQNELNERNEVIINMKMEIQSLEQKLQEKEKQIKKIQSEMVEVEEEKIHQAKLVKSLEQFQVDKKARNEEILEKVIEMEKIQKKLNKRNIELEEELKKYKETEINLEVQIEKAKKQGDEKTQDLQKKIKDFEKQNQQSNQKIGELKEQIATLQSQISNLQHELQQEKDKNIKQEMDFKKSNENDIAQLEFSLQKQIKNLQQEKEDAVNAERLKYEKEIQAIRRQDESEEYISEEKYQKLLSELNIKDQQVKQLQQQLQEQEIALQESKEALYIERQKLDAQLQEQLKNQSIELKKVNEQEIQNVVDQFEKILKDKAAQFEQEKSQKNEAFEKELKQIQNRFKEHEEEINRENKRVVEVNQMELNGLKENNEELQSLNQKLEIELKQAQIRENELQSENENLKTKIELIESNASSENKTIVNGLQTEKRQIEQNLSQAKRNLELSEKNILELKQKITKLEEENESISLERSNLIKQLQGNQDEINDVKQDNQQKQSELAQHIQQKDYYIQELENEITNLKSKIDQSNQETQIITQESIQLNHKISELQQLNQEKEKRIEQISKKAEEAIIQLQKEHQQKIEEVIHQSKGEILEGYNKQRAQLEQQIVFLNQQNEQTKQSFEKQIHSLQNEKEQQKISFENQKEQQRILFEQEKQQLAKQFESQKEQNKNALEKQINELNEKLNSSKNKYESEIQAINKEYNKKIQDTVEQTKIEMNQTFSQQIKKLEQQLNDLTRQNNEFKQNNNELQKQIQSNQVEAEQKVQQLKQNHQKQLDQSINQVTNEITESFKQQIATLEKQINLLKDTQAASSQNQTSKFTQEINSLSEQIVSLQQENQVLNQHKRDLDSLNQKLQQNIQEIQENLNQSQKNNIKLESIVKDSQQKLEQQVKILEEEKERYSLIEKEKQSILEKNNQLENQMEELKRNLQQFKVQVQQTEQKQENEAFSKLQNENNDLVQQNNSLLFQINELNNQIHLLEDKLQKSSILQGKQITTENQQGEEIFDFEDFADELAASQNAKDKSRQDKEKKSEMVADSGKFKLNFASIQNNFDNDKDRMQIKRDMQQQQQIKNKEANDYFVDDDDDFDDSNQEKDKFKDQIIQEQGIAIEGQKNEISELKNQIDMMFQDINSQREYIQYLESLVDEYKQKEQQNPLNINEFDNQGGQQQEHFVEQSDASPNTKILNLKSKLADVQENHETEILNLNQQLIALKEEIKGLKNHIADLMQANDDLELRIEEKENQILQLHENQQDNVNEEQIGVLQEQIQKLQNKLRRQEEDMAYLQQVNQNLNKQIDEYMKKLKMKQPGSESGQSKDDEEYEGGLVQQLGKTQQQQQQQPKQPQQQQSQKAQPQQQLQQQSKKDISQNQIGSYNDMQDQDFENDQDEEETYQSQKPKILNTQEAEQFQAQLINEKIQLQQQLAELKNDNDAIQTEDQIQIQQIQKRLEHNKKQLQLVQEMASNRNKEKYEFAQLKEKHLHLTQQFKELKEETENLKLENQNYRNQLGSKNASPQINSMKPDSKNQSVTSTEQLDMLKLSLMDAQTQLKSMKDKYQKGIKRIKQMIEAPSFSASQPAETEEDIVALADQLVASHQQKIQQIQLQLQHTLSEGISSHKSPQGNKEDDFVEENEGKTKITDITSLKAYILYSQKLELIIEEALLNKMLAQNDQQNRKDLTSEQYEKVQQYLHILSDFQQSLQEKEKEYNDMQDKLILLAEENEKLKKSDSSSNRNILQKPKSMQQKDPFQINDFENIQEEIPNPINNQGNESSFLSMSEQIIKELEGANNTKTPQQQVSMQQQSQVQKQHEEDLNKLMKENSELKASKEYFASRQDELYDELRAKDEIIQNNELYVKNLKKEIRKLKESTEAVSQKEQLKIIFIKFIQAMADKKKQLEADNFLAILFSMLGVTDQDKEEIINSLAKKPADKKKTIIQLLTLK</sequence>
<feature type="coiled-coil region" evidence="1">
    <location>
        <begin position="1960"/>
        <end position="2066"/>
    </location>
</feature>
<dbReference type="STRING" id="312017.I7ME27"/>
<dbReference type="PANTHER" id="PTHR23159:SF31">
    <property type="entry name" value="CENTROSOME-ASSOCIATED PROTEIN CEP250 ISOFORM X1"/>
    <property type="match status" value="1"/>
</dbReference>
<organism evidence="3 4">
    <name type="scientific">Tetrahymena thermophila (strain SB210)</name>
    <dbReference type="NCBI Taxonomy" id="312017"/>
    <lineage>
        <taxon>Eukaryota</taxon>
        <taxon>Sar</taxon>
        <taxon>Alveolata</taxon>
        <taxon>Ciliophora</taxon>
        <taxon>Intramacronucleata</taxon>
        <taxon>Oligohymenophorea</taxon>
        <taxon>Hymenostomatida</taxon>
        <taxon>Tetrahymenina</taxon>
        <taxon>Tetrahymenidae</taxon>
        <taxon>Tetrahymena</taxon>
    </lineage>
</organism>
<feature type="region of interest" description="Disordered" evidence="2">
    <location>
        <begin position="1"/>
        <end position="30"/>
    </location>
</feature>
<dbReference type="eggNOG" id="ENOG502QR8W">
    <property type="taxonomic scope" value="Eukaryota"/>
</dbReference>
<dbReference type="InParanoid" id="I7ME27"/>
<protein>
    <submittedName>
        <fullName evidence="3">Uncharacterized protein</fullName>
    </submittedName>
</protein>
<gene>
    <name evidence="3" type="ORF">TTHERM_00521980</name>
</gene>
<evidence type="ECO:0000256" key="1">
    <source>
        <dbReference type="SAM" id="Coils"/>
    </source>
</evidence>
<reference evidence="4" key="1">
    <citation type="journal article" date="2006" name="PLoS Biol.">
        <title>Macronuclear genome sequence of the ciliate Tetrahymena thermophila, a model eukaryote.</title>
        <authorList>
            <person name="Eisen J.A."/>
            <person name="Coyne R.S."/>
            <person name="Wu M."/>
            <person name="Wu D."/>
            <person name="Thiagarajan M."/>
            <person name="Wortman J.R."/>
            <person name="Badger J.H."/>
            <person name="Ren Q."/>
            <person name="Amedeo P."/>
            <person name="Jones K.M."/>
            <person name="Tallon L.J."/>
            <person name="Delcher A.L."/>
            <person name="Salzberg S.L."/>
            <person name="Silva J.C."/>
            <person name="Haas B.J."/>
            <person name="Majoros W.H."/>
            <person name="Farzad M."/>
            <person name="Carlton J.M."/>
            <person name="Smith R.K. Jr."/>
            <person name="Garg J."/>
            <person name="Pearlman R.E."/>
            <person name="Karrer K.M."/>
            <person name="Sun L."/>
            <person name="Manning G."/>
            <person name="Elde N.C."/>
            <person name="Turkewitz A.P."/>
            <person name="Asai D.J."/>
            <person name="Wilkes D.E."/>
            <person name="Wang Y."/>
            <person name="Cai H."/>
            <person name="Collins K."/>
            <person name="Stewart B.A."/>
            <person name="Lee S.R."/>
            <person name="Wilamowska K."/>
            <person name="Weinberg Z."/>
            <person name="Ruzzo W.L."/>
            <person name="Wloga D."/>
            <person name="Gaertig J."/>
            <person name="Frankel J."/>
            <person name="Tsao C.-C."/>
            <person name="Gorovsky M.A."/>
            <person name="Keeling P.J."/>
            <person name="Waller R.F."/>
            <person name="Patron N.J."/>
            <person name="Cherry J.M."/>
            <person name="Stover N.A."/>
            <person name="Krieger C.J."/>
            <person name="del Toro C."/>
            <person name="Ryder H.F."/>
            <person name="Williamson S.C."/>
            <person name="Barbeau R.A."/>
            <person name="Hamilton E.P."/>
            <person name="Orias E."/>
        </authorList>
    </citation>
    <scope>NUCLEOTIDE SEQUENCE [LARGE SCALE GENOMIC DNA]</scope>
    <source>
        <strain evidence="4">SB210</strain>
    </source>
</reference>
<feature type="region of interest" description="Disordered" evidence="2">
    <location>
        <begin position="2487"/>
        <end position="2506"/>
    </location>
</feature>
<feature type="coiled-coil region" evidence="1">
    <location>
        <begin position="181"/>
        <end position="265"/>
    </location>
</feature>
<dbReference type="Proteomes" id="UP000009168">
    <property type="component" value="Unassembled WGS sequence"/>
</dbReference>
<feature type="coiled-coil region" evidence="1">
    <location>
        <begin position="756"/>
        <end position="1754"/>
    </location>
</feature>
<feature type="compositionally biased region" description="Basic and acidic residues" evidence="2">
    <location>
        <begin position="55"/>
        <end position="71"/>
    </location>
</feature>
<accession>I7ME27</accession>
<dbReference type="RefSeq" id="XP_001014376.2">
    <property type="nucleotide sequence ID" value="XM_001014376.2"/>
</dbReference>
<feature type="compositionally biased region" description="Polar residues" evidence="2">
    <location>
        <begin position="2130"/>
        <end position="2140"/>
    </location>
</feature>
<evidence type="ECO:0000313" key="3">
    <source>
        <dbReference type="EMBL" id="EAR94131.2"/>
    </source>
</evidence>
<feature type="coiled-coil region" evidence="1">
    <location>
        <begin position="2168"/>
        <end position="2269"/>
    </location>
</feature>
<feature type="region of interest" description="Disordered" evidence="2">
    <location>
        <begin position="47"/>
        <end position="71"/>
    </location>
</feature>
<keyword evidence="1" id="KW-0175">Coiled coil</keyword>
<feature type="coiled-coil region" evidence="1">
    <location>
        <begin position="2561"/>
        <end position="2640"/>
    </location>
</feature>
<feature type="coiled-coil region" evidence="1">
    <location>
        <begin position="1867"/>
        <end position="1894"/>
    </location>
</feature>
<feature type="coiled-coil region" evidence="1">
    <location>
        <begin position="523"/>
        <end position="612"/>
    </location>
</feature>
<feature type="compositionally biased region" description="Polar residues" evidence="2">
    <location>
        <begin position="2491"/>
        <end position="2506"/>
    </location>
</feature>
<dbReference type="GeneID" id="7830502"/>
<feature type="region of interest" description="Disordered" evidence="2">
    <location>
        <begin position="2270"/>
        <end position="2290"/>
    </location>
</feature>
<keyword evidence="4" id="KW-1185">Reference proteome</keyword>
<feature type="compositionally biased region" description="Low complexity" evidence="2">
    <location>
        <begin position="2093"/>
        <end position="2124"/>
    </location>
</feature>
<feature type="region of interest" description="Disordered" evidence="2">
    <location>
        <begin position="2093"/>
        <end position="2159"/>
    </location>
</feature>
<proteinExistence type="predicted"/>
<dbReference type="KEGG" id="tet:TTHERM_00521980"/>
<dbReference type="PANTHER" id="PTHR23159">
    <property type="entry name" value="CENTROSOMAL PROTEIN 2"/>
    <property type="match status" value="1"/>
</dbReference>
<feature type="compositionally biased region" description="Acidic residues" evidence="2">
    <location>
        <begin position="2141"/>
        <end position="2154"/>
    </location>
</feature>